<keyword evidence="2" id="KW-1185">Reference proteome</keyword>
<name>A0A327YHQ4_9BACL</name>
<protein>
    <submittedName>
        <fullName evidence="1">Uncharacterized protein</fullName>
    </submittedName>
</protein>
<dbReference type="AlphaFoldDB" id="A0A327YHQ4"/>
<dbReference type="Proteomes" id="UP000248555">
    <property type="component" value="Unassembled WGS sequence"/>
</dbReference>
<evidence type="ECO:0000313" key="2">
    <source>
        <dbReference type="Proteomes" id="UP000248555"/>
    </source>
</evidence>
<reference evidence="1 2" key="1">
    <citation type="submission" date="2018-06" db="EMBL/GenBank/DDBJ databases">
        <title>Genomic Encyclopedia of Type Strains, Phase III (KMG-III): the genomes of soil and plant-associated and newly described type strains.</title>
        <authorList>
            <person name="Whitman W."/>
        </authorList>
    </citation>
    <scope>NUCLEOTIDE SEQUENCE [LARGE SCALE GENOMIC DNA]</scope>
    <source>
        <strain evidence="1 2">CGMCC 1.8979</strain>
    </source>
</reference>
<proteinExistence type="predicted"/>
<organism evidence="1 2">
    <name type="scientific">Paranoxybacillus vitaminiphilus</name>
    <dbReference type="NCBI Taxonomy" id="581036"/>
    <lineage>
        <taxon>Bacteria</taxon>
        <taxon>Bacillati</taxon>
        <taxon>Bacillota</taxon>
        <taxon>Bacilli</taxon>
        <taxon>Bacillales</taxon>
        <taxon>Anoxybacillaceae</taxon>
        <taxon>Paranoxybacillus</taxon>
    </lineage>
</organism>
<sequence>MKLPSVIEVLEALTKLPDYDTLPSSLRSEIKNVLFTNEQPVEQKKVPYAVYQSEGFV</sequence>
<gene>
    <name evidence="1" type="ORF">B0I26_10559</name>
</gene>
<evidence type="ECO:0000313" key="1">
    <source>
        <dbReference type="EMBL" id="RAK19877.1"/>
    </source>
</evidence>
<dbReference type="EMBL" id="QLMH01000005">
    <property type="protein sequence ID" value="RAK19877.1"/>
    <property type="molecule type" value="Genomic_DNA"/>
</dbReference>
<dbReference type="RefSeq" id="WP_181502795.1">
    <property type="nucleotide sequence ID" value="NZ_QLMH01000005.1"/>
</dbReference>
<comment type="caution">
    <text evidence="1">The sequence shown here is derived from an EMBL/GenBank/DDBJ whole genome shotgun (WGS) entry which is preliminary data.</text>
</comment>
<accession>A0A327YHQ4</accession>